<dbReference type="RefSeq" id="WP_181479296.1">
    <property type="nucleotide sequence ID" value="NZ_CP056697.1"/>
</dbReference>
<protein>
    <submittedName>
        <fullName evidence="1">Uncharacterized protein</fullName>
    </submittedName>
</protein>
<evidence type="ECO:0000313" key="2">
    <source>
        <dbReference type="Proteomes" id="UP000518474"/>
    </source>
</evidence>
<dbReference type="EMBL" id="JABXPT010000016">
    <property type="protein sequence ID" value="MBA7900655.1"/>
    <property type="molecule type" value="Genomic_DNA"/>
</dbReference>
<dbReference type="AlphaFoldDB" id="A0A7W3ANH2"/>
<sequence length="100" mass="10768">MVHTNDRSLTMVDLFCCAGAIACQVPKAGSEVLSRVIASGRWPRITDTGLVAGDEILSRKWLRIDSSSDSLSARVVAALAHFLSSVFSCSLRVFELNGNI</sequence>
<comment type="caution">
    <text evidence="1">The sequence shown here is derived from an EMBL/GenBank/DDBJ whole genome shotgun (WGS) entry which is preliminary data.</text>
</comment>
<name>A0A7W3ANH2_9ESCH</name>
<accession>A0A7W3ANH2</accession>
<reference evidence="1 2" key="1">
    <citation type="submission" date="2020-06" db="EMBL/GenBank/DDBJ databases">
        <title>REHAB project genomes.</title>
        <authorList>
            <person name="Shaw L.P."/>
        </authorList>
    </citation>
    <scope>NUCLEOTIDE SEQUENCE [LARGE SCALE GENOMIC DNA]</scope>
    <source>
        <strain evidence="1 2">RHBSTW-00604</strain>
    </source>
</reference>
<proteinExistence type="predicted"/>
<dbReference type="Proteomes" id="UP000518474">
    <property type="component" value="Unassembled WGS sequence"/>
</dbReference>
<gene>
    <name evidence="1" type="ORF">HV245_21325</name>
</gene>
<evidence type="ECO:0000313" key="1">
    <source>
        <dbReference type="EMBL" id="MBA7900655.1"/>
    </source>
</evidence>
<organism evidence="1 2">
    <name type="scientific">Escherichia marmotae</name>
    <dbReference type="NCBI Taxonomy" id="1499973"/>
    <lineage>
        <taxon>Bacteria</taxon>
        <taxon>Pseudomonadati</taxon>
        <taxon>Pseudomonadota</taxon>
        <taxon>Gammaproteobacteria</taxon>
        <taxon>Enterobacterales</taxon>
        <taxon>Enterobacteriaceae</taxon>
        <taxon>Escherichia</taxon>
    </lineage>
</organism>